<evidence type="ECO:0000313" key="7">
    <source>
        <dbReference type="EMBL" id="SLM17623.1"/>
    </source>
</evidence>
<dbReference type="SUPFAM" id="SSF48498">
    <property type="entry name" value="Tetracyclin repressor-like, C-terminal domain"/>
    <property type="match status" value="1"/>
</dbReference>
<proteinExistence type="predicted"/>
<gene>
    <name evidence="7" type="ORF">SPIRO4BDMA_40192</name>
</gene>
<evidence type="ECO:0000259" key="6">
    <source>
        <dbReference type="PROSITE" id="PS50977"/>
    </source>
</evidence>
<dbReference type="Gene3D" id="1.10.357.10">
    <property type="entry name" value="Tetracycline Repressor, domain 2"/>
    <property type="match status" value="1"/>
</dbReference>
<keyword evidence="2" id="KW-0805">Transcription regulation</keyword>
<dbReference type="Pfam" id="PF00440">
    <property type="entry name" value="TetR_N"/>
    <property type="match status" value="1"/>
</dbReference>
<dbReference type="PROSITE" id="PS50977">
    <property type="entry name" value="HTH_TETR_2"/>
    <property type="match status" value="1"/>
</dbReference>
<evidence type="ECO:0000256" key="3">
    <source>
        <dbReference type="ARBA" id="ARBA00023125"/>
    </source>
</evidence>
<dbReference type="PANTHER" id="PTHR30055:SF175">
    <property type="entry name" value="HTH-TYPE TRANSCRIPTIONAL REPRESSOR KSTR2"/>
    <property type="match status" value="1"/>
</dbReference>
<dbReference type="PRINTS" id="PR00455">
    <property type="entry name" value="HTHTETR"/>
</dbReference>
<sequence>MHSKASGDGSASMGNEVRTRIVDLSKDLFFTRGFTRVTMDDLASACGISKKTLYVNFPSKDALIHQIICQTQEDLIDQVSRILNDSNIPVVKRLKDVISAVSLHSLQFAPLFLEDVKRFQPKGWKDLQDYKRTSIADAIHLVIHDGQEQGYIRKPLPEDFIVYVCFTLIDNVLTPATMFELSMSFHDTFENVMSLLFEGFLTDAGRKAIYAIE</sequence>
<keyword evidence="4" id="KW-0804">Transcription</keyword>
<dbReference type="EMBL" id="FWDO01000004">
    <property type="protein sequence ID" value="SLM17623.1"/>
    <property type="molecule type" value="Genomic_DNA"/>
</dbReference>
<dbReference type="InterPro" id="IPR036271">
    <property type="entry name" value="Tet_transcr_reg_TetR-rel_C_sf"/>
</dbReference>
<evidence type="ECO:0000256" key="2">
    <source>
        <dbReference type="ARBA" id="ARBA00023015"/>
    </source>
</evidence>
<organism evidence="7">
    <name type="scientific">uncultured spirochete</name>
    <dbReference type="NCBI Taxonomy" id="156406"/>
    <lineage>
        <taxon>Bacteria</taxon>
        <taxon>Pseudomonadati</taxon>
        <taxon>Spirochaetota</taxon>
        <taxon>Spirochaetia</taxon>
        <taxon>Spirochaetales</taxon>
        <taxon>environmental samples</taxon>
    </lineage>
</organism>
<feature type="domain" description="HTH tetR-type" evidence="6">
    <location>
        <begin position="15"/>
        <end position="75"/>
    </location>
</feature>
<dbReference type="AlphaFoldDB" id="A0A3P3XNZ3"/>
<keyword evidence="3 5" id="KW-0238">DNA-binding</keyword>
<feature type="DNA-binding region" description="H-T-H motif" evidence="5">
    <location>
        <begin position="38"/>
        <end position="57"/>
    </location>
</feature>
<dbReference type="GO" id="GO:0003700">
    <property type="term" value="F:DNA-binding transcription factor activity"/>
    <property type="evidence" value="ECO:0007669"/>
    <property type="project" value="TreeGrafter"/>
</dbReference>
<accession>A0A3P3XNZ3</accession>
<dbReference type="InterPro" id="IPR001647">
    <property type="entry name" value="HTH_TetR"/>
</dbReference>
<keyword evidence="1" id="KW-0678">Repressor</keyword>
<evidence type="ECO:0000256" key="5">
    <source>
        <dbReference type="PROSITE-ProRule" id="PRU00335"/>
    </source>
</evidence>
<evidence type="ECO:0000256" key="4">
    <source>
        <dbReference type="ARBA" id="ARBA00023163"/>
    </source>
</evidence>
<dbReference type="PANTHER" id="PTHR30055">
    <property type="entry name" value="HTH-TYPE TRANSCRIPTIONAL REGULATOR RUTR"/>
    <property type="match status" value="1"/>
</dbReference>
<dbReference type="SUPFAM" id="SSF46689">
    <property type="entry name" value="Homeodomain-like"/>
    <property type="match status" value="1"/>
</dbReference>
<dbReference type="GO" id="GO:0000976">
    <property type="term" value="F:transcription cis-regulatory region binding"/>
    <property type="evidence" value="ECO:0007669"/>
    <property type="project" value="TreeGrafter"/>
</dbReference>
<evidence type="ECO:0000256" key="1">
    <source>
        <dbReference type="ARBA" id="ARBA00022491"/>
    </source>
</evidence>
<dbReference type="InterPro" id="IPR009057">
    <property type="entry name" value="Homeodomain-like_sf"/>
</dbReference>
<reference evidence="7" key="1">
    <citation type="submission" date="2017-02" db="EMBL/GenBank/DDBJ databases">
        <authorList>
            <person name="Regsiter A."/>
            <person name="William W."/>
        </authorList>
    </citation>
    <scope>NUCLEOTIDE SEQUENCE</scope>
    <source>
        <strain evidence="7">BdmA 4</strain>
    </source>
</reference>
<dbReference type="InterPro" id="IPR050109">
    <property type="entry name" value="HTH-type_TetR-like_transc_reg"/>
</dbReference>
<name>A0A3P3XNZ3_9SPIR</name>
<protein>
    <submittedName>
        <fullName evidence="7">Putative Transcriptional regulator, TetR family</fullName>
    </submittedName>
</protein>